<feature type="region of interest" description="Disordered" evidence="1">
    <location>
        <begin position="33"/>
        <end position="69"/>
    </location>
</feature>
<protein>
    <submittedName>
        <fullName evidence="2">Uncharacterized protein</fullName>
    </submittedName>
</protein>
<name>A0A7Z1AYQ7_9PSEU</name>
<dbReference type="Proteomes" id="UP000185696">
    <property type="component" value="Unassembled WGS sequence"/>
</dbReference>
<organism evidence="2 3">
    <name type="scientific">Actinophytocola xinjiangensis</name>
    <dbReference type="NCBI Taxonomy" id="485602"/>
    <lineage>
        <taxon>Bacteria</taxon>
        <taxon>Bacillati</taxon>
        <taxon>Actinomycetota</taxon>
        <taxon>Actinomycetes</taxon>
        <taxon>Pseudonocardiales</taxon>
        <taxon>Pseudonocardiaceae</taxon>
    </lineage>
</organism>
<comment type="caution">
    <text evidence="2">The sequence shown here is derived from an EMBL/GenBank/DDBJ whole genome shotgun (WGS) entry which is preliminary data.</text>
</comment>
<evidence type="ECO:0000313" key="2">
    <source>
        <dbReference type="EMBL" id="OLF12084.1"/>
    </source>
</evidence>
<dbReference type="AlphaFoldDB" id="A0A7Z1AYQ7"/>
<evidence type="ECO:0000256" key="1">
    <source>
        <dbReference type="SAM" id="MobiDB-lite"/>
    </source>
</evidence>
<gene>
    <name evidence="2" type="ORF">BLA60_08670</name>
</gene>
<reference evidence="2 3" key="1">
    <citation type="submission" date="2016-12" db="EMBL/GenBank/DDBJ databases">
        <title>The draft genome sequence of Actinophytocola xinjiangensis.</title>
        <authorList>
            <person name="Wang W."/>
            <person name="Yuan L."/>
        </authorList>
    </citation>
    <scope>NUCLEOTIDE SEQUENCE [LARGE SCALE GENOMIC DNA]</scope>
    <source>
        <strain evidence="2 3">CGMCC 4.4663</strain>
    </source>
</reference>
<dbReference type="EMBL" id="MSIF01000003">
    <property type="protein sequence ID" value="OLF12084.1"/>
    <property type="molecule type" value="Genomic_DNA"/>
</dbReference>
<evidence type="ECO:0000313" key="3">
    <source>
        <dbReference type="Proteomes" id="UP000185696"/>
    </source>
</evidence>
<accession>A0A7Z1AYQ7</accession>
<sequence>MTMTIENLPPELDDAVRGFVDRLDEVRTRLIRRESELDDALDDSARRGPAPRPHDPFDLDHPISSSVEP</sequence>
<proteinExistence type="predicted"/>
<keyword evidence="3" id="KW-1185">Reference proteome</keyword>
<feature type="compositionally biased region" description="Basic and acidic residues" evidence="1">
    <location>
        <begin position="52"/>
        <end position="61"/>
    </location>
</feature>